<name>A0A9P6ZQ86_9AGAM</name>
<dbReference type="EMBL" id="JABBWD010000043">
    <property type="protein sequence ID" value="KAG1774312.1"/>
    <property type="molecule type" value="Genomic_DNA"/>
</dbReference>
<sequence length="134" mass="15454">MLWSSPTSLGNRWNLFCLFIFHEARRCTAQNERIIYMAKYTVGSLFVSVSTRSLKFRRWVEPVQTSLVPSWQYLPDRCCPRLFVLIQRIFCFPLRLPPQLVGGLNLRLSVDLFASQHSPVDQRLLAGALATLPL</sequence>
<feature type="chain" id="PRO_5040131640" description="Secreted protein" evidence="1">
    <location>
        <begin position="30"/>
        <end position="134"/>
    </location>
</feature>
<reference evidence="2" key="1">
    <citation type="journal article" date="2020" name="New Phytol.">
        <title>Comparative genomics reveals dynamic genome evolution in host specialist ectomycorrhizal fungi.</title>
        <authorList>
            <person name="Lofgren L.A."/>
            <person name="Nguyen N.H."/>
            <person name="Vilgalys R."/>
            <person name="Ruytinx J."/>
            <person name="Liao H.L."/>
            <person name="Branco S."/>
            <person name="Kuo A."/>
            <person name="LaButti K."/>
            <person name="Lipzen A."/>
            <person name="Andreopoulos W."/>
            <person name="Pangilinan J."/>
            <person name="Riley R."/>
            <person name="Hundley H."/>
            <person name="Na H."/>
            <person name="Barry K."/>
            <person name="Grigoriev I.V."/>
            <person name="Stajich J.E."/>
            <person name="Kennedy P.G."/>
        </authorList>
    </citation>
    <scope>NUCLEOTIDE SEQUENCE</scope>
    <source>
        <strain evidence="2">DOB743</strain>
    </source>
</reference>
<evidence type="ECO:0000313" key="3">
    <source>
        <dbReference type="Proteomes" id="UP000714275"/>
    </source>
</evidence>
<feature type="signal peptide" evidence="1">
    <location>
        <begin position="1"/>
        <end position="29"/>
    </location>
</feature>
<protein>
    <recommendedName>
        <fullName evidence="4">Secreted protein</fullName>
    </recommendedName>
</protein>
<dbReference type="Proteomes" id="UP000714275">
    <property type="component" value="Unassembled WGS sequence"/>
</dbReference>
<feature type="non-terminal residue" evidence="2">
    <location>
        <position position="134"/>
    </location>
</feature>
<comment type="caution">
    <text evidence="2">The sequence shown here is derived from an EMBL/GenBank/DDBJ whole genome shotgun (WGS) entry which is preliminary data.</text>
</comment>
<keyword evidence="3" id="KW-1185">Reference proteome</keyword>
<evidence type="ECO:0000313" key="2">
    <source>
        <dbReference type="EMBL" id="KAG1774312.1"/>
    </source>
</evidence>
<evidence type="ECO:0000256" key="1">
    <source>
        <dbReference type="SAM" id="SignalP"/>
    </source>
</evidence>
<dbReference type="AlphaFoldDB" id="A0A9P6ZQ86"/>
<keyword evidence="1" id="KW-0732">Signal</keyword>
<organism evidence="2 3">
    <name type="scientific">Suillus placidus</name>
    <dbReference type="NCBI Taxonomy" id="48579"/>
    <lineage>
        <taxon>Eukaryota</taxon>
        <taxon>Fungi</taxon>
        <taxon>Dikarya</taxon>
        <taxon>Basidiomycota</taxon>
        <taxon>Agaricomycotina</taxon>
        <taxon>Agaricomycetes</taxon>
        <taxon>Agaricomycetidae</taxon>
        <taxon>Boletales</taxon>
        <taxon>Suillineae</taxon>
        <taxon>Suillaceae</taxon>
        <taxon>Suillus</taxon>
    </lineage>
</organism>
<evidence type="ECO:0008006" key="4">
    <source>
        <dbReference type="Google" id="ProtNLM"/>
    </source>
</evidence>
<gene>
    <name evidence="2" type="ORF">EV702DRAFT_1126298</name>
</gene>
<proteinExistence type="predicted"/>
<accession>A0A9P6ZQ86</accession>